<evidence type="ECO:0000256" key="1">
    <source>
        <dbReference type="SAM" id="MobiDB-lite"/>
    </source>
</evidence>
<dbReference type="EMBL" id="BGPR01043584">
    <property type="protein sequence ID" value="GBO20198.1"/>
    <property type="molecule type" value="Genomic_DNA"/>
</dbReference>
<reference evidence="2 3" key="1">
    <citation type="journal article" date="2019" name="Sci. Rep.">
        <title>Orb-weaving spider Araneus ventricosus genome elucidates the spidroin gene catalogue.</title>
        <authorList>
            <person name="Kono N."/>
            <person name="Nakamura H."/>
            <person name="Ohtoshi R."/>
            <person name="Moran D.A.P."/>
            <person name="Shinohara A."/>
            <person name="Yoshida Y."/>
            <person name="Fujiwara M."/>
            <person name="Mori M."/>
            <person name="Tomita M."/>
            <person name="Arakawa K."/>
        </authorList>
    </citation>
    <scope>NUCLEOTIDE SEQUENCE [LARGE SCALE GENOMIC DNA]</scope>
</reference>
<accession>A0A4Y2V6K4</accession>
<evidence type="ECO:0000313" key="3">
    <source>
        <dbReference type="Proteomes" id="UP000499080"/>
    </source>
</evidence>
<dbReference type="AlphaFoldDB" id="A0A4Y2V6K4"/>
<feature type="region of interest" description="Disordered" evidence="1">
    <location>
        <begin position="46"/>
        <end position="71"/>
    </location>
</feature>
<dbReference type="Proteomes" id="UP000499080">
    <property type="component" value="Unassembled WGS sequence"/>
</dbReference>
<sequence length="96" mass="10799">MVRQNNELRSQSSSRSHCRLNSNIGYQAVIRLNTSATGSVYRSGRVRRQTHGCQSAHLGTDTLGTLDNSTNTSVFDRPLLSRRCTPTRTTQEETDW</sequence>
<feature type="compositionally biased region" description="Polar residues" evidence="1">
    <location>
        <begin position="62"/>
        <end position="71"/>
    </location>
</feature>
<organism evidence="2 3">
    <name type="scientific">Araneus ventricosus</name>
    <name type="common">Orbweaver spider</name>
    <name type="synonym">Epeira ventricosa</name>
    <dbReference type="NCBI Taxonomy" id="182803"/>
    <lineage>
        <taxon>Eukaryota</taxon>
        <taxon>Metazoa</taxon>
        <taxon>Ecdysozoa</taxon>
        <taxon>Arthropoda</taxon>
        <taxon>Chelicerata</taxon>
        <taxon>Arachnida</taxon>
        <taxon>Araneae</taxon>
        <taxon>Araneomorphae</taxon>
        <taxon>Entelegynae</taxon>
        <taxon>Araneoidea</taxon>
        <taxon>Araneidae</taxon>
        <taxon>Araneus</taxon>
    </lineage>
</organism>
<name>A0A4Y2V6K4_ARAVE</name>
<proteinExistence type="predicted"/>
<keyword evidence="3" id="KW-1185">Reference proteome</keyword>
<comment type="caution">
    <text evidence="2">The sequence shown here is derived from an EMBL/GenBank/DDBJ whole genome shotgun (WGS) entry which is preliminary data.</text>
</comment>
<protein>
    <submittedName>
        <fullName evidence="2">Uncharacterized protein</fullName>
    </submittedName>
</protein>
<evidence type="ECO:0000313" key="2">
    <source>
        <dbReference type="EMBL" id="GBO20198.1"/>
    </source>
</evidence>
<gene>
    <name evidence="2" type="ORF">AVEN_89396_1</name>
</gene>